<gene>
    <name evidence="4" type="ORF">GLW00_06865</name>
</gene>
<evidence type="ECO:0000259" key="2">
    <source>
        <dbReference type="Pfam" id="PF04235"/>
    </source>
</evidence>
<accession>A0A845F8B6</accession>
<feature type="transmembrane region" description="Helical" evidence="1">
    <location>
        <begin position="85"/>
        <end position="102"/>
    </location>
</feature>
<keyword evidence="1" id="KW-0812">Transmembrane</keyword>
<comment type="caution">
    <text evidence="4">The sequence shown here is derived from an EMBL/GenBank/DDBJ whole genome shotgun (WGS) entry which is preliminary data.</text>
</comment>
<feature type="transmembrane region" description="Helical" evidence="1">
    <location>
        <begin position="252"/>
        <end position="271"/>
    </location>
</feature>
<organism evidence="4 5">
    <name type="scientific">Halobacillus litoralis</name>
    <dbReference type="NCBI Taxonomy" id="45668"/>
    <lineage>
        <taxon>Bacteria</taxon>
        <taxon>Bacillati</taxon>
        <taxon>Bacillota</taxon>
        <taxon>Bacilli</taxon>
        <taxon>Bacillales</taxon>
        <taxon>Bacillaceae</taxon>
        <taxon>Halobacillus</taxon>
    </lineage>
</organism>
<feature type="transmembrane region" description="Helical" evidence="1">
    <location>
        <begin position="320"/>
        <end position="339"/>
    </location>
</feature>
<dbReference type="InterPro" id="IPR052529">
    <property type="entry name" value="Bact_Transport_Assoc"/>
</dbReference>
<feature type="domain" description="Heparan-alpha-glucosaminide N-acetyltransferase catalytic" evidence="3">
    <location>
        <begin position="7"/>
        <end position="204"/>
    </location>
</feature>
<dbReference type="RefSeq" id="WP_160912500.1">
    <property type="nucleotide sequence ID" value="NZ_WMFA01000002.1"/>
</dbReference>
<proteinExistence type="predicted"/>
<feature type="transmembrane region" description="Helical" evidence="1">
    <location>
        <begin position="12"/>
        <end position="29"/>
    </location>
</feature>
<name>A0A845F8B6_9BACI</name>
<dbReference type="Pfam" id="PF07786">
    <property type="entry name" value="HGSNAT_cat"/>
    <property type="match status" value="1"/>
</dbReference>
<protein>
    <submittedName>
        <fullName evidence="4">DUF418 domain-containing protein</fullName>
    </submittedName>
</protein>
<evidence type="ECO:0000256" key="1">
    <source>
        <dbReference type="SAM" id="Phobius"/>
    </source>
</evidence>
<feature type="transmembrane region" description="Helical" evidence="1">
    <location>
        <begin position="182"/>
        <end position="200"/>
    </location>
</feature>
<keyword evidence="1" id="KW-1133">Transmembrane helix</keyword>
<keyword evidence="1" id="KW-0472">Membrane</keyword>
<feature type="transmembrane region" description="Helical" evidence="1">
    <location>
        <begin position="41"/>
        <end position="64"/>
    </location>
</feature>
<feature type="transmembrane region" description="Helical" evidence="1">
    <location>
        <begin position="108"/>
        <end position="125"/>
    </location>
</feature>
<feature type="domain" description="DUF418" evidence="2">
    <location>
        <begin position="252"/>
        <end position="356"/>
    </location>
</feature>
<dbReference type="OrthoDB" id="9807744at2"/>
<dbReference type="EMBL" id="WMFA01000002">
    <property type="protein sequence ID" value="MYL70562.1"/>
    <property type="molecule type" value="Genomic_DNA"/>
</dbReference>
<dbReference type="PANTHER" id="PTHR30590:SF3">
    <property type="entry name" value="HYPOTHETICAL MEMBRANE SPANNING PROTEIN"/>
    <property type="match status" value="1"/>
</dbReference>
<dbReference type="InterPro" id="IPR007349">
    <property type="entry name" value="DUF418"/>
</dbReference>
<evidence type="ECO:0000259" key="3">
    <source>
        <dbReference type="Pfam" id="PF07786"/>
    </source>
</evidence>
<sequence length="357" mass="40832">MLKSKNRIIGFDISRALAILGMVIVNYKISMHAEGNGPEWLIISTGLLEGRASAIFVILAGIGISLMTRKALLHSTSSKKNRTMIWRRSVFLFVLGMCLFLMQWSADILHYYAFYMFIASFFIVTSARNLLLAALATVLTSQVFQLLLNYEYGWDKSFQYYEEFWTIKGFISNLFFNGYHPIFPWMAFVFIGMWLGRLNFRNNKLIRKIMIVSFITFSVVEVSSFALIKLFSPILGHEVAYYLFDTKPMPPTMFYMISSTSTAILIILLCIKLSKSFKKNAIIQALVNTGQLALTLYVGHFLVLVVLSMFGGLVNNTLQFTTTIAITFFLISTILSTYWRKKFKRGPIELMMRKVTG</sequence>
<dbReference type="InterPro" id="IPR012429">
    <property type="entry name" value="HGSNAT_cat"/>
</dbReference>
<feature type="transmembrane region" description="Helical" evidence="1">
    <location>
        <begin position="212"/>
        <end position="232"/>
    </location>
</feature>
<dbReference type="GeneID" id="78006704"/>
<feature type="transmembrane region" description="Helical" evidence="1">
    <location>
        <begin position="292"/>
        <end position="314"/>
    </location>
</feature>
<reference evidence="4 5" key="1">
    <citation type="submission" date="2019-11" db="EMBL/GenBank/DDBJ databases">
        <title>Genome sequences of 17 halophilic strains isolated from different environments.</title>
        <authorList>
            <person name="Furrow R.E."/>
        </authorList>
    </citation>
    <scope>NUCLEOTIDE SEQUENCE [LARGE SCALE GENOMIC DNA]</scope>
    <source>
        <strain evidence="4 5">SL-4</strain>
    </source>
</reference>
<dbReference type="Proteomes" id="UP000450457">
    <property type="component" value="Unassembled WGS sequence"/>
</dbReference>
<feature type="transmembrane region" description="Helical" evidence="1">
    <location>
        <begin position="130"/>
        <end position="148"/>
    </location>
</feature>
<dbReference type="Pfam" id="PF04235">
    <property type="entry name" value="DUF418"/>
    <property type="match status" value="1"/>
</dbReference>
<evidence type="ECO:0000313" key="4">
    <source>
        <dbReference type="EMBL" id="MYL70562.1"/>
    </source>
</evidence>
<dbReference type="AlphaFoldDB" id="A0A845F8B6"/>
<evidence type="ECO:0000313" key="5">
    <source>
        <dbReference type="Proteomes" id="UP000450457"/>
    </source>
</evidence>
<dbReference type="PANTHER" id="PTHR30590">
    <property type="entry name" value="INNER MEMBRANE PROTEIN"/>
    <property type="match status" value="1"/>
</dbReference>